<evidence type="ECO:0000313" key="1">
    <source>
        <dbReference type="EMBL" id="CAI2191190.1"/>
    </source>
</evidence>
<organism evidence="1 2">
    <name type="scientific">Funneliformis geosporum</name>
    <dbReference type="NCBI Taxonomy" id="1117311"/>
    <lineage>
        <taxon>Eukaryota</taxon>
        <taxon>Fungi</taxon>
        <taxon>Fungi incertae sedis</taxon>
        <taxon>Mucoromycota</taxon>
        <taxon>Glomeromycotina</taxon>
        <taxon>Glomeromycetes</taxon>
        <taxon>Glomerales</taxon>
        <taxon>Glomeraceae</taxon>
        <taxon>Funneliformis</taxon>
    </lineage>
</organism>
<keyword evidence="2" id="KW-1185">Reference proteome</keyword>
<name>A0A9W4T1I4_9GLOM</name>
<feature type="non-terminal residue" evidence="1">
    <location>
        <position position="45"/>
    </location>
</feature>
<dbReference type="Proteomes" id="UP001153678">
    <property type="component" value="Unassembled WGS sequence"/>
</dbReference>
<dbReference type="EMBL" id="CAMKVN010007173">
    <property type="protein sequence ID" value="CAI2191190.1"/>
    <property type="molecule type" value="Genomic_DNA"/>
</dbReference>
<evidence type="ECO:0000313" key="2">
    <source>
        <dbReference type="Proteomes" id="UP001153678"/>
    </source>
</evidence>
<gene>
    <name evidence="1" type="ORF">FWILDA_LOCUS14950</name>
</gene>
<comment type="caution">
    <text evidence="1">The sequence shown here is derived from an EMBL/GenBank/DDBJ whole genome shotgun (WGS) entry which is preliminary data.</text>
</comment>
<protein>
    <submittedName>
        <fullName evidence="1">1919_t:CDS:1</fullName>
    </submittedName>
</protein>
<reference evidence="1" key="1">
    <citation type="submission" date="2022-08" db="EMBL/GenBank/DDBJ databases">
        <authorList>
            <person name="Kallberg Y."/>
            <person name="Tangrot J."/>
            <person name="Rosling A."/>
        </authorList>
    </citation>
    <scope>NUCLEOTIDE SEQUENCE</scope>
    <source>
        <strain evidence="1">Wild A</strain>
    </source>
</reference>
<accession>A0A9W4T1I4</accession>
<dbReference type="AlphaFoldDB" id="A0A9W4T1I4"/>
<proteinExistence type="predicted"/>
<sequence length="45" mass="5462">MLEDKILSIEIEDDIELDVKDEVDNSEIEEFEDEYMEILFKLIIR</sequence>